<evidence type="ECO:0000313" key="7">
    <source>
        <dbReference type="Proteomes" id="UP000504604"/>
    </source>
</evidence>
<comment type="subcellular location">
    <subcellularLocation>
        <location evidence="1">Membrane</location>
    </subcellularLocation>
</comment>
<dbReference type="GO" id="GO:0016020">
    <property type="term" value="C:membrane"/>
    <property type="evidence" value="ECO:0007669"/>
    <property type="project" value="UniProtKB-SubCell"/>
</dbReference>
<protein>
    <submittedName>
        <fullName evidence="8">Phytolongin Phyl1.1</fullName>
    </submittedName>
</protein>
<evidence type="ECO:0000313" key="8">
    <source>
        <dbReference type="RefSeq" id="XP_011095197.1"/>
    </source>
</evidence>
<name>A0A6I9UBG1_SESIN</name>
<dbReference type="InterPro" id="IPR044783">
    <property type="entry name" value="PHYL"/>
</dbReference>
<dbReference type="Gene3D" id="3.30.450.50">
    <property type="entry name" value="Longin domain"/>
    <property type="match status" value="1"/>
</dbReference>
<sequence>MDPVKSTVSYCCVSKGARVLYAYNSGDHGIEDLAALCLERTPPFHRWYFQTTGKTTFGFLMDDGYVYFAIVNRSLSNSQVLGFLEKLRDQFRMVGKRGSTTSVSSLNTSLCLQEQLLPAVTRLVASLERLSLSPSGTGTTDCWPAQNALPLPYEGELALSPCNNANGHIETGSSTKAPLLGKPSKQEKKKMKDHVIAVTVRDTEMEEHRRSTDRGVKIDSGLLNSSSQGTSSASPMRKEFSSTRIKSGSQNLQKKWCRQVRIVLAIDAAVCLVLFIIWLIICHGMACIR</sequence>
<evidence type="ECO:0000256" key="4">
    <source>
        <dbReference type="SAM" id="MobiDB-lite"/>
    </source>
</evidence>
<keyword evidence="5" id="KW-1133">Transmembrane helix</keyword>
<dbReference type="FunCoup" id="A0A6I9UBG1">
    <property type="interactions" value="1202"/>
</dbReference>
<dbReference type="InterPro" id="IPR011012">
    <property type="entry name" value="Longin-like_dom_sf"/>
</dbReference>
<keyword evidence="7" id="KW-1185">Reference proteome</keyword>
<evidence type="ECO:0000256" key="2">
    <source>
        <dbReference type="ARBA" id="ARBA00008025"/>
    </source>
</evidence>
<feature type="compositionally biased region" description="Polar residues" evidence="4">
    <location>
        <begin position="222"/>
        <end position="234"/>
    </location>
</feature>
<dbReference type="PANTHER" id="PTHR47461:SF1">
    <property type="entry name" value="PHYTOLONGIN PHYL1.2"/>
    <property type="match status" value="1"/>
</dbReference>
<dbReference type="SUPFAM" id="SSF64356">
    <property type="entry name" value="SNARE-like"/>
    <property type="match status" value="1"/>
</dbReference>
<evidence type="ECO:0000256" key="3">
    <source>
        <dbReference type="ARBA" id="ARBA00023136"/>
    </source>
</evidence>
<keyword evidence="3 5" id="KW-0472">Membrane</keyword>
<dbReference type="OrthoDB" id="1871923at2759"/>
<feature type="transmembrane region" description="Helical" evidence="5">
    <location>
        <begin position="262"/>
        <end position="281"/>
    </location>
</feature>
<dbReference type="InParanoid" id="A0A6I9UBG1"/>
<evidence type="ECO:0000256" key="5">
    <source>
        <dbReference type="SAM" id="Phobius"/>
    </source>
</evidence>
<dbReference type="Proteomes" id="UP000504604">
    <property type="component" value="Linkage group LG2"/>
</dbReference>
<dbReference type="GeneID" id="105174703"/>
<dbReference type="AlphaFoldDB" id="A0A6I9UBG1"/>
<comment type="similarity">
    <text evidence="2">Belongs to the synaptobrevin family.</text>
</comment>
<dbReference type="KEGG" id="sind:105174703"/>
<dbReference type="RefSeq" id="XP_011095197.1">
    <property type="nucleotide sequence ID" value="XM_011096895.2"/>
</dbReference>
<proteinExistence type="inferred from homology"/>
<feature type="region of interest" description="Disordered" evidence="4">
    <location>
        <begin position="202"/>
        <end position="245"/>
    </location>
</feature>
<accession>A0A6I9UBG1</accession>
<keyword evidence="5" id="KW-0812">Transmembrane</keyword>
<feature type="compositionally biased region" description="Basic and acidic residues" evidence="4">
    <location>
        <begin position="202"/>
        <end position="217"/>
    </location>
</feature>
<gene>
    <name evidence="8" type="primary">LOC105174703</name>
</gene>
<reference evidence="8" key="1">
    <citation type="submission" date="2025-08" db="UniProtKB">
        <authorList>
            <consortium name="RefSeq"/>
        </authorList>
    </citation>
    <scope>IDENTIFICATION</scope>
</reference>
<dbReference type="SMART" id="SM01270">
    <property type="entry name" value="Longin"/>
    <property type="match status" value="1"/>
</dbReference>
<evidence type="ECO:0000256" key="1">
    <source>
        <dbReference type="ARBA" id="ARBA00004370"/>
    </source>
</evidence>
<dbReference type="PROSITE" id="PS50859">
    <property type="entry name" value="LONGIN"/>
    <property type="match status" value="1"/>
</dbReference>
<dbReference type="PANTHER" id="PTHR47461">
    <property type="entry name" value="PHYTOLONGIN PHYL1.2"/>
    <property type="match status" value="1"/>
</dbReference>
<feature type="domain" description="Longin" evidence="6">
    <location>
        <begin position="7"/>
        <end position="91"/>
    </location>
</feature>
<evidence type="ECO:0000259" key="6">
    <source>
        <dbReference type="PROSITE" id="PS50859"/>
    </source>
</evidence>
<organism evidence="7 8">
    <name type="scientific">Sesamum indicum</name>
    <name type="common">Oriental sesame</name>
    <name type="synonym">Sesamum orientale</name>
    <dbReference type="NCBI Taxonomy" id="4182"/>
    <lineage>
        <taxon>Eukaryota</taxon>
        <taxon>Viridiplantae</taxon>
        <taxon>Streptophyta</taxon>
        <taxon>Embryophyta</taxon>
        <taxon>Tracheophyta</taxon>
        <taxon>Spermatophyta</taxon>
        <taxon>Magnoliopsida</taxon>
        <taxon>eudicotyledons</taxon>
        <taxon>Gunneridae</taxon>
        <taxon>Pentapetalae</taxon>
        <taxon>asterids</taxon>
        <taxon>lamiids</taxon>
        <taxon>Lamiales</taxon>
        <taxon>Pedaliaceae</taxon>
        <taxon>Sesamum</taxon>
    </lineage>
</organism>
<dbReference type="InterPro" id="IPR010908">
    <property type="entry name" value="Longin_dom"/>
</dbReference>